<accession>A0A024FWN7</accession>
<evidence type="ECO:0000313" key="2">
    <source>
        <dbReference type="Proteomes" id="UP000053237"/>
    </source>
</evidence>
<organism evidence="1 2">
    <name type="scientific">Albugo candida</name>
    <dbReference type="NCBI Taxonomy" id="65357"/>
    <lineage>
        <taxon>Eukaryota</taxon>
        <taxon>Sar</taxon>
        <taxon>Stramenopiles</taxon>
        <taxon>Oomycota</taxon>
        <taxon>Peronosporomycetes</taxon>
        <taxon>Albuginales</taxon>
        <taxon>Albuginaceae</taxon>
        <taxon>Albugo</taxon>
    </lineage>
</organism>
<sequence length="211" mass="23980">MGTQYDSAFLLSPQSSAVEYFCHPSFLKVTSKGKSPYQLRPNGIGKDCNTFRYEFYKNQIEFARSHEFSFVPTLVMKSHTTSWNVQIKELSANGKVRYGPRSFFFHMGARTEFHIPEFQSLEQGSNVFRLTTNEGKQTLIISVPPSKIAQSDSDSWYLVIGNDLLENLRIGFRKVGEEQFEVGLGKMSIEASSSTSTHDVPGREFHIDIKE</sequence>
<protein>
    <submittedName>
        <fullName evidence="1">Uncharacterized protein</fullName>
    </submittedName>
</protein>
<evidence type="ECO:0000313" key="1">
    <source>
        <dbReference type="EMBL" id="CCI11588.1"/>
    </source>
</evidence>
<dbReference type="Proteomes" id="UP000053237">
    <property type="component" value="Unassembled WGS sequence"/>
</dbReference>
<reference evidence="1 2" key="1">
    <citation type="submission" date="2012-05" db="EMBL/GenBank/DDBJ databases">
        <title>Recombination and specialization in a pathogen metapopulation.</title>
        <authorList>
            <person name="Gardiner A."/>
            <person name="Kemen E."/>
            <person name="Schultz-Larsen T."/>
            <person name="MacLean D."/>
            <person name="Van Oosterhout C."/>
            <person name="Jones J.D.G."/>
        </authorList>
    </citation>
    <scope>NUCLEOTIDE SEQUENCE [LARGE SCALE GENOMIC DNA]</scope>
    <source>
        <strain evidence="1 2">Ac Nc2</strain>
    </source>
</reference>
<proteinExistence type="predicted"/>
<dbReference type="InParanoid" id="A0A024FWN7"/>
<gene>
    <name evidence="1" type="ORF">BN9_131590</name>
</gene>
<dbReference type="EMBL" id="CAIX01001277">
    <property type="protein sequence ID" value="CCI11588.1"/>
    <property type="molecule type" value="Genomic_DNA"/>
</dbReference>
<keyword evidence="2" id="KW-1185">Reference proteome</keyword>
<name>A0A024FWN7_9STRA</name>
<dbReference type="AlphaFoldDB" id="A0A024FWN7"/>
<comment type="caution">
    <text evidence="1">The sequence shown here is derived from an EMBL/GenBank/DDBJ whole genome shotgun (WGS) entry which is preliminary data.</text>
</comment>